<dbReference type="RefSeq" id="WP_338203012.1">
    <property type="nucleotide sequence ID" value="NZ_JAEKNR010000155.1"/>
</dbReference>
<evidence type="ECO:0000313" key="2">
    <source>
        <dbReference type="EMBL" id="MBJ7599502.1"/>
    </source>
</evidence>
<dbReference type="Gene3D" id="1.10.10.10">
    <property type="entry name" value="Winged helix-like DNA-binding domain superfamily/Winged helix DNA-binding domain"/>
    <property type="match status" value="1"/>
</dbReference>
<dbReference type="InterPro" id="IPR000835">
    <property type="entry name" value="HTH_MarR-typ"/>
</dbReference>
<dbReference type="InterPro" id="IPR039422">
    <property type="entry name" value="MarR/SlyA-like"/>
</dbReference>
<proteinExistence type="predicted"/>
<organism evidence="2 3">
    <name type="scientific">Candidatus Nephthysia bennettiae</name>
    <dbReference type="NCBI Taxonomy" id="3127016"/>
    <lineage>
        <taxon>Bacteria</taxon>
        <taxon>Bacillati</taxon>
        <taxon>Candidatus Dormiibacterota</taxon>
        <taxon>Candidatus Dormibacteria</taxon>
        <taxon>Candidatus Dormibacterales</taxon>
        <taxon>Candidatus Dormibacteraceae</taxon>
        <taxon>Candidatus Nephthysia</taxon>
    </lineage>
</organism>
<dbReference type="PANTHER" id="PTHR33164:SF43">
    <property type="entry name" value="HTH-TYPE TRANSCRIPTIONAL REPRESSOR YETL"/>
    <property type="match status" value="1"/>
</dbReference>
<keyword evidence="3" id="KW-1185">Reference proteome</keyword>
<dbReference type="GO" id="GO:0003700">
    <property type="term" value="F:DNA-binding transcription factor activity"/>
    <property type="evidence" value="ECO:0007669"/>
    <property type="project" value="InterPro"/>
</dbReference>
<dbReference type="PROSITE" id="PS50995">
    <property type="entry name" value="HTH_MARR_2"/>
    <property type="match status" value="1"/>
</dbReference>
<dbReference type="AlphaFoldDB" id="A0A934K2W1"/>
<dbReference type="InterPro" id="IPR036390">
    <property type="entry name" value="WH_DNA-bd_sf"/>
</dbReference>
<comment type="caution">
    <text evidence="2">The sequence shown here is derived from an EMBL/GenBank/DDBJ whole genome shotgun (WGS) entry which is preliminary data.</text>
</comment>
<sequence length="93" mass="10473">MLLDPNTVVLLLNELESRGYSIRRRDAEDCRRHVVDITPAGREAVARAEEARELIEDKVLGELSASDRRTLRRILLRALEGQARTPAAPTLRA</sequence>
<dbReference type="GO" id="GO:0006950">
    <property type="term" value="P:response to stress"/>
    <property type="evidence" value="ECO:0007669"/>
    <property type="project" value="TreeGrafter"/>
</dbReference>
<dbReference type="SUPFAM" id="SSF46785">
    <property type="entry name" value="Winged helix' DNA-binding domain"/>
    <property type="match status" value="1"/>
</dbReference>
<evidence type="ECO:0000259" key="1">
    <source>
        <dbReference type="PROSITE" id="PS50995"/>
    </source>
</evidence>
<dbReference type="EMBL" id="JAEKNR010000155">
    <property type="protein sequence ID" value="MBJ7599502.1"/>
    <property type="molecule type" value="Genomic_DNA"/>
</dbReference>
<evidence type="ECO:0000313" key="3">
    <source>
        <dbReference type="Proteomes" id="UP000612893"/>
    </source>
</evidence>
<dbReference type="InterPro" id="IPR036388">
    <property type="entry name" value="WH-like_DNA-bd_sf"/>
</dbReference>
<accession>A0A934K2W1</accession>
<name>A0A934K2W1_9BACT</name>
<reference evidence="2" key="1">
    <citation type="submission" date="2020-10" db="EMBL/GenBank/DDBJ databases">
        <title>Ca. Dormibacterota MAGs.</title>
        <authorList>
            <person name="Montgomery K."/>
        </authorList>
    </citation>
    <scope>NUCLEOTIDE SEQUENCE [LARGE SCALE GENOMIC DNA]</scope>
    <source>
        <strain evidence="2">SC8812_S17_10</strain>
    </source>
</reference>
<dbReference type="PANTHER" id="PTHR33164">
    <property type="entry name" value="TRANSCRIPTIONAL REGULATOR, MARR FAMILY"/>
    <property type="match status" value="1"/>
</dbReference>
<protein>
    <recommendedName>
        <fullName evidence="1">HTH marR-type domain-containing protein</fullName>
    </recommendedName>
</protein>
<gene>
    <name evidence="2" type="ORF">JF922_15665</name>
</gene>
<feature type="domain" description="HTH marR-type" evidence="1">
    <location>
        <begin position="1"/>
        <end position="80"/>
    </location>
</feature>
<dbReference type="Proteomes" id="UP000612893">
    <property type="component" value="Unassembled WGS sequence"/>
</dbReference>